<organism evidence="2 3">
    <name type="scientific">Planosporangium thailandense</name>
    <dbReference type="NCBI Taxonomy" id="765197"/>
    <lineage>
        <taxon>Bacteria</taxon>
        <taxon>Bacillati</taxon>
        <taxon>Actinomycetota</taxon>
        <taxon>Actinomycetes</taxon>
        <taxon>Micromonosporales</taxon>
        <taxon>Micromonosporaceae</taxon>
        <taxon>Planosporangium</taxon>
    </lineage>
</organism>
<name>A0ABX0XVJ9_9ACTN</name>
<comment type="caution">
    <text evidence="2">The sequence shown here is derived from an EMBL/GenBank/DDBJ whole genome shotgun (WGS) entry which is preliminary data.</text>
</comment>
<protein>
    <submittedName>
        <fullName evidence="2">DivIVA domain-containing protein</fullName>
    </submittedName>
</protein>
<evidence type="ECO:0000313" key="2">
    <source>
        <dbReference type="EMBL" id="NJC69342.1"/>
    </source>
</evidence>
<dbReference type="Gene3D" id="6.10.250.660">
    <property type="match status" value="1"/>
</dbReference>
<gene>
    <name evidence="2" type="ORF">HC031_06350</name>
</gene>
<feature type="region of interest" description="Disordered" evidence="1">
    <location>
        <begin position="123"/>
        <end position="194"/>
    </location>
</feature>
<evidence type="ECO:0000313" key="3">
    <source>
        <dbReference type="Proteomes" id="UP000722989"/>
    </source>
</evidence>
<proteinExistence type="predicted"/>
<reference evidence="2 3" key="1">
    <citation type="submission" date="2020-03" db="EMBL/GenBank/DDBJ databases">
        <title>WGS of the type strain of Planosporangium spp.</title>
        <authorList>
            <person name="Thawai C."/>
        </authorList>
    </citation>
    <scope>NUCLEOTIDE SEQUENCE [LARGE SCALE GENOMIC DNA]</scope>
    <source>
        <strain evidence="2 3">TBRC 5610</strain>
    </source>
</reference>
<dbReference type="NCBIfam" id="TIGR03544">
    <property type="entry name" value="DivI1A_domain"/>
    <property type="match status" value="1"/>
</dbReference>
<evidence type="ECO:0000256" key="1">
    <source>
        <dbReference type="SAM" id="MobiDB-lite"/>
    </source>
</evidence>
<accession>A0ABX0XVJ9</accession>
<dbReference type="Proteomes" id="UP000722989">
    <property type="component" value="Unassembled WGS sequence"/>
</dbReference>
<sequence>MGQLLLLTIGALIVGAIGFGVAVLVTGSDPGLTPVDPDGRALPLPADRPLVESDLARVRFDTAVRGYRMDQVDAALRRAAYDLGYKGELVGVLEAEVEALRAGRHGDADKLRAARAAALNLTSPGAQPAASGEPAADTDPGTAGVARETPDREDAATEVTVTPAEPTQADPDAAGRADTGDRTRSHRAEEMRLP</sequence>
<dbReference type="EMBL" id="JAATVY010000003">
    <property type="protein sequence ID" value="NJC69342.1"/>
    <property type="molecule type" value="Genomic_DNA"/>
</dbReference>
<dbReference type="RefSeq" id="WP_167924228.1">
    <property type="nucleotide sequence ID" value="NZ_JAATVY010000003.1"/>
</dbReference>
<dbReference type="InterPro" id="IPR019933">
    <property type="entry name" value="DivIVA_domain"/>
</dbReference>
<feature type="compositionally biased region" description="Basic and acidic residues" evidence="1">
    <location>
        <begin position="173"/>
        <end position="194"/>
    </location>
</feature>
<keyword evidence="3" id="KW-1185">Reference proteome</keyword>